<dbReference type="InterPro" id="IPR003594">
    <property type="entry name" value="HATPase_dom"/>
</dbReference>
<evidence type="ECO:0000256" key="7">
    <source>
        <dbReference type="SAM" id="Phobius"/>
    </source>
</evidence>
<keyword evidence="7" id="KW-0812">Transmembrane</keyword>
<evidence type="ECO:0000256" key="5">
    <source>
        <dbReference type="ARBA" id="ARBA00022777"/>
    </source>
</evidence>
<dbReference type="STRING" id="1850517.A8708_17845"/>
<keyword evidence="7" id="KW-1133">Transmembrane helix</keyword>
<dbReference type="InterPro" id="IPR050640">
    <property type="entry name" value="Bact_2-comp_sensor_kinase"/>
</dbReference>
<evidence type="ECO:0000313" key="9">
    <source>
        <dbReference type="EMBL" id="OAS20442.1"/>
    </source>
</evidence>
<feature type="transmembrane region" description="Helical" evidence="7">
    <location>
        <begin position="289"/>
        <end position="313"/>
    </location>
</feature>
<dbReference type="InterPro" id="IPR036890">
    <property type="entry name" value="HATPase_C_sf"/>
</dbReference>
<dbReference type="Pfam" id="PF02518">
    <property type="entry name" value="HATPase_c"/>
    <property type="match status" value="1"/>
</dbReference>
<dbReference type="PANTHER" id="PTHR34220">
    <property type="entry name" value="SENSOR HISTIDINE KINASE YPDA"/>
    <property type="match status" value="1"/>
</dbReference>
<dbReference type="GO" id="GO:0005886">
    <property type="term" value="C:plasma membrane"/>
    <property type="evidence" value="ECO:0007669"/>
    <property type="project" value="UniProtKB-SubCell"/>
</dbReference>
<dbReference type="Proteomes" id="UP000078454">
    <property type="component" value="Unassembled WGS sequence"/>
</dbReference>
<dbReference type="InterPro" id="IPR003660">
    <property type="entry name" value="HAMP_dom"/>
</dbReference>
<dbReference type="AlphaFoldDB" id="A0A198AGT1"/>
<keyword evidence="10" id="KW-1185">Reference proteome</keyword>
<dbReference type="PANTHER" id="PTHR34220:SF7">
    <property type="entry name" value="SENSOR HISTIDINE KINASE YPDA"/>
    <property type="match status" value="1"/>
</dbReference>
<dbReference type="CDD" id="cd06225">
    <property type="entry name" value="HAMP"/>
    <property type="match status" value="1"/>
</dbReference>
<dbReference type="Pfam" id="PF00672">
    <property type="entry name" value="HAMP"/>
    <property type="match status" value="1"/>
</dbReference>
<dbReference type="SUPFAM" id="SSF55874">
    <property type="entry name" value="ATPase domain of HSP90 chaperone/DNA topoisomerase II/histidine kinase"/>
    <property type="match status" value="1"/>
</dbReference>
<keyword evidence="5" id="KW-0418">Kinase</keyword>
<keyword evidence="3" id="KW-0597">Phosphoprotein</keyword>
<dbReference type="EMBL" id="LYPB01000050">
    <property type="protein sequence ID" value="OAS20442.1"/>
    <property type="molecule type" value="Genomic_DNA"/>
</dbReference>
<evidence type="ECO:0000259" key="8">
    <source>
        <dbReference type="PROSITE" id="PS50885"/>
    </source>
</evidence>
<name>A0A198AGT1_9BACL</name>
<evidence type="ECO:0000256" key="6">
    <source>
        <dbReference type="ARBA" id="ARBA00023136"/>
    </source>
</evidence>
<dbReference type="Gene3D" id="3.30.565.10">
    <property type="entry name" value="Histidine kinase-like ATPase, C-terminal domain"/>
    <property type="match status" value="1"/>
</dbReference>
<dbReference type="InterPro" id="IPR010559">
    <property type="entry name" value="Sig_transdc_His_kin_internal"/>
</dbReference>
<keyword evidence="6 7" id="KW-0472">Membrane</keyword>
<comment type="caution">
    <text evidence="9">The sequence shown here is derived from an EMBL/GenBank/DDBJ whole genome shotgun (WGS) entry which is preliminary data.</text>
</comment>
<accession>A0A198AGT1</accession>
<protein>
    <recommendedName>
        <fullName evidence="8">HAMP domain-containing protein</fullName>
    </recommendedName>
</protein>
<proteinExistence type="predicted"/>
<dbReference type="Pfam" id="PF06580">
    <property type="entry name" value="His_kinase"/>
    <property type="match status" value="1"/>
</dbReference>
<dbReference type="RefSeq" id="WP_068663071.1">
    <property type="nucleotide sequence ID" value="NZ_LYPB01000050.1"/>
</dbReference>
<feature type="domain" description="HAMP" evidence="8">
    <location>
        <begin position="310"/>
        <end position="362"/>
    </location>
</feature>
<keyword evidence="2" id="KW-1003">Cell membrane</keyword>
<organism evidence="9 10">
    <name type="scientific">Paenibacillus oryzisoli</name>
    <dbReference type="NCBI Taxonomy" id="1850517"/>
    <lineage>
        <taxon>Bacteria</taxon>
        <taxon>Bacillati</taxon>
        <taxon>Bacillota</taxon>
        <taxon>Bacilli</taxon>
        <taxon>Bacillales</taxon>
        <taxon>Paenibacillaceae</taxon>
        <taxon>Paenibacillus</taxon>
    </lineage>
</organism>
<dbReference type="SUPFAM" id="SSF158472">
    <property type="entry name" value="HAMP domain-like"/>
    <property type="match status" value="1"/>
</dbReference>
<reference evidence="9 10" key="1">
    <citation type="submission" date="2016-05" db="EMBL/GenBank/DDBJ databases">
        <title>Paenibacillus sp. 1ZS3-15 nov., isolated from the rhizosphere soil.</title>
        <authorList>
            <person name="Zhang X.X."/>
            <person name="Zhang J."/>
        </authorList>
    </citation>
    <scope>NUCLEOTIDE SEQUENCE [LARGE SCALE GENOMIC DNA]</scope>
    <source>
        <strain evidence="9 10">1ZS3-15</strain>
    </source>
</reference>
<sequence>MKINKSPFVSLRTKFLVLFCLMITLPFLFSGYLTYQKYSANVEREAKTYSDQIVEQLSINLERYVKDIERITIAMYYDTNLLEILEKHKIARASGSYKSIEEEVKTSKLIASIIIDRTELEGVFIFALDGTLFSNLTETINGNWEPNSSKWMEQVKQKDGGLVILPPVEWNYYRNKPKEALSFARLIKDPLTNRELGYVKVDLTSKGFEKILSTVKVSTHSKLYVFNESLQPIYPFTQEGSLPSFDDIMGTNSSDIITSLRTTGYGGLQIIGTIPKEDLLTDARKLTSFTLWISVVSLIFAFAAALFTSDRLVKPVHHLQRKMRRVQGGDFQERATVYSNDEIGSLTEGFNSMVSQLDIMIKEMYELRLREKDSELNALQSQINPHFLYNTLESINMVAVKEQNNELSQVITSLGKLLRYTVDKQERFVYLKDELAFVQNYLNIQSFRLEDQLSAEILVDFSHEYAMVPKLILQPLVENAIEHGLGKDPITIQITSKAEGQDLYIYVTDNGKGIDPERRKLVEQRLVEPERQQSGLLSNKRSKGFALRNIHQRLVILYGVSYGLSIADSGPEGTSFCIHIPFQWEE</sequence>
<keyword evidence="4" id="KW-0808">Transferase</keyword>
<evidence type="ECO:0000256" key="4">
    <source>
        <dbReference type="ARBA" id="ARBA00022679"/>
    </source>
</evidence>
<dbReference type="Gene3D" id="6.10.340.10">
    <property type="match status" value="1"/>
</dbReference>
<evidence type="ECO:0000256" key="1">
    <source>
        <dbReference type="ARBA" id="ARBA00004651"/>
    </source>
</evidence>
<comment type="subcellular location">
    <subcellularLocation>
        <location evidence="1">Cell membrane</location>
        <topology evidence="1">Multi-pass membrane protein</topology>
    </subcellularLocation>
</comment>
<dbReference type="SMART" id="SM00304">
    <property type="entry name" value="HAMP"/>
    <property type="match status" value="1"/>
</dbReference>
<evidence type="ECO:0000256" key="3">
    <source>
        <dbReference type="ARBA" id="ARBA00022553"/>
    </source>
</evidence>
<evidence type="ECO:0000256" key="2">
    <source>
        <dbReference type="ARBA" id="ARBA00022475"/>
    </source>
</evidence>
<dbReference type="GO" id="GO:0000155">
    <property type="term" value="F:phosphorelay sensor kinase activity"/>
    <property type="evidence" value="ECO:0007669"/>
    <property type="project" value="InterPro"/>
</dbReference>
<evidence type="ECO:0000313" key="10">
    <source>
        <dbReference type="Proteomes" id="UP000078454"/>
    </source>
</evidence>
<gene>
    <name evidence="9" type="ORF">A8708_17845</name>
</gene>
<dbReference type="PROSITE" id="PS50885">
    <property type="entry name" value="HAMP"/>
    <property type="match status" value="1"/>
</dbReference>